<sequence length="105" mass="12049">MSASEFSCWAGARIYKMTEPQYRPTSEECRSRSICLLWLTLSLPQVVMYSAEIEHEADAGGLTKANKKGEWGLNRPHSTARGRDPRLTRMIYNLISRRVWGKAWS</sequence>
<gene>
    <name evidence="1" type="ORF">BDV23DRAFT_72240</name>
</gene>
<dbReference type="AlphaFoldDB" id="A0A5N7CB72"/>
<organism evidence="1">
    <name type="scientific">Petromyces alliaceus</name>
    <name type="common">Aspergillus alliaceus</name>
    <dbReference type="NCBI Taxonomy" id="209559"/>
    <lineage>
        <taxon>Eukaryota</taxon>
        <taxon>Fungi</taxon>
        <taxon>Dikarya</taxon>
        <taxon>Ascomycota</taxon>
        <taxon>Pezizomycotina</taxon>
        <taxon>Eurotiomycetes</taxon>
        <taxon>Eurotiomycetidae</taxon>
        <taxon>Eurotiales</taxon>
        <taxon>Aspergillaceae</taxon>
        <taxon>Aspergillus</taxon>
        <taxon>Aspergillus subgen. Circumdati</taxon>
    </lineage>
</organism>
<dbReference type="Proteomes" id="UP000326877">
    <property type="component" value="Unassembled WGS sequence"/>
</dbReference>
<evidence type="ECO:0000313" key="1">
    <source>
        <dbReference type="EMBL" id="KAE8391179.1"/>
    </source>
</evidence>
<proteinExistence type="predicted"/>
<accession>A0A5N6FS91</accession>
<name>A0A5N7CB72_PETAA</name>
<protein>
    <submittedName>
        <fullName evidence="1">Uncharacterized protein</fullName>
    </submittedName>
</protein>
<accession>A0A5N7CB72</accession>
<reference evidence="1" key="1">
    <citation type="submission" date="2019-04" db="EMBL/GenBank/DDBJ databases">
        <title>Friends and foes A comparative genomics studyof 23 Aspergillus species from section Flavi.</title>
        <authorList>
            <consortium name="DOE Joint Genome Institute"/>
            <person name="Kjaerbolling I."/>
            <person name="Vesth T."/>
            <person name="Frisvad J.C."/>
            <person name="Nybo J.L."/>
            <person name="Theobald S."/>
            <person name="Kildgaard S."/>
            <person name="Isbrandt T."/>
            <person name="Kuo A."/>
            <person name="Sato A."/>
            <person name="Lyhne E.K."/>
            <person name="Kogle M.E."/>
            <person name="Wiebenga A."/>
            <person name="Kun R.S."/>
            <person name="Lubbers R.J."/>
            <person name="Makela M.R."/>
            <person name="Barry K."/>
            <person name="Chovatia M."/>
            <person name="Clum A."/>
            <person name="Daum C."/>
            <person name="Haridas S."/>
            <person name="He G."/>
            <person name="LaButti K."/>
            <person name="Lipzen A."/>
            <person name="Mondo S."/>
            <person name="Riley R."/>
            <person name="Salamov A."/>
            <person name="Simmons B.A."/>
            <person name="Magnuson J.K."/>
            <person name="Henrissat B."/>
            <person name="Mortensen U.H."/>
            <person name="Larsen T.O."/>
            <person name="Devries R.P."/>
            <person name="Grigoriev I.V."/>
            <person name="Machida M."/>
            <person name="Baker S.E."/>
            <person name="Andersen M.R."/>
        </authorList>
    </citation>
    <scope>NUCLEOTIDE SEQUENCE [LARGE SCALE GENOMIC DNA]</scope>
    <source>
        <strain evidence="1">IBT 14317</strain>
    </source>
</reference>
<dbReference type="EMBL" id="ML735247">
    <property type="protein sequence ID" value="KAE8391179.1"/>
    <property type="molecule type" value="Genomic_DNA"/>
</dbReference>